<dbReference type="AlphaFoldDB" id="A0A9J7BH68"/>
<dbReference type="EMBL" id="CP093313">
    <property type="protein sequence ID" value="UWZ82128.1"/>
    <property type="molecule type" value="Genomic_DNA"/>
</dbReference>
<feature type="region of interest" description="Disordered" evidence="1">
    <location>
        <begin position="28"/>
        <end position="85"/>
    </location>
</feature>
<dbReference type="InterPro" id="IPR029058">
    <property type="entry name" value="AB_hydrolase_fold"/>
</dbReference>
<keyword evidence="2" id="KW-0732">Signal</keyword>
<proteinExistence type="predicted"/>
<dbReference type="GO" id="GO:0004185">
    <property type="term" value="F:serine-type carboxypeptidase activity"/>
    <property type="evidence" value="ECO:0007669"/>
    <property type="project" value="InterPro"/>
</dbReference>
<dbReference type="Proteomes" id="UP001059380">
    <property type="component" value="Chromosome"/>
</dbReference>
<feature type="chain" id="PRO_5039953976" evidence="2">
    <location>
        <begin position="26"/>
        <end position="546"/>
    </location>
</feature>
<evidence type="ECO:0000313" key="3">
    <source>
        <dbReference type="EMBL" id="UWZ82128.1"/>
    </source>
</evidence>
<feature type="signal peptide" evidence="2">
    <location>
        <begin position="1"/>
        <end position="25"/>
    </location>
</feature>
<dbReference type="Gene3D" id="3.40.50.1820">
    <property type="entry name" value="alpha/beta hydrolase"/>
    <property type="match status" value="1"/>
</dbReference>
<evidence type="ECO:0000313" key="4">
    <source>
        <dbReference type="Proteomes" id="UP001059380"/>
    </source>
</evidence>
<dbReference type="KEGG" id="orp:MOP44_16280"/>
<feature type="compositionally biased region" description="Polar residues" evidence="1">
    <location>
        <begin position="54"/>
        <end position="67"/>
    </location>
</feature>
<dbReference type="InterPro" id="IPR001563">
    <property type="entry name" value="Peptidase_S10"/>
</dbReference>
<dbReference type="Pfam" id="PF00450">
    <property type="entry name" value="Peptidase_S10"/>
    <property type="match status" value="1"/>
</dbReference>
<gene>
    <name evidence="3" type="ORF">MOP44_16280</name>
</gene>
<dbReference type="SUPFAM" id="SSF53474">
    <property type="entry name" value="alpha/beta-Hydrolases"/>
    <property type="match status" value="1"/>
</dbReference>
<evidence type="ECO:0000256" key="1">
    <source>
        <dbReference type="SAM" id="MobiDB-lite"/>
    </source>
</evidence>
<name>A0A9J7BH68_9BACT</name>
<feature type="compositionally biased region" description="Polar residues" evidence="1">
    <location>
        <begin position="33"/>
        <end position="44"/>
    </location>
</feature>
<dbReference type="RefSeq" id="WP_260791232.1">
    <property type="nucleotide sequence ID" value="NZ_CP093313.1"/>
</dbReference>
<accession>A0A9J7BH68</accession>
<sequence>MKAVRLGVCVAVVATATLFAIESVAAQERNREQQSPNPQESNVRNPEPARQAREQSSQGADQKSNENAPIPPERTSVTHHDSTLGGKSLRYTATAGTLLIRDEEDKPYGSMFYVAYTLDGAQAGSRPVSFLYNGGPGSATLWLHMGSFSPVRIQTDSPKATAGPPFTLAPNQDSLLDKTDLVFVDAPLTGYSRAVGKGQPKDFTGVDQDLRAFDRFIIRWISVNQRWNSPKFLIGESYGTTRSAALADMLGNDGVQLNGVVLISSILNYNVRAGGYDTIYIGNLPSYAAAAWYFNKVQNKPADLAAWVQQARDFASGPYAHALFQGDRLSAAELDSVSKEVSRFTGLSEQYVKETNLRISPTRFRKEVLRDQRLTLGRYDMRFEGEDVDAAGENPSYDASDTGISGAFVAALHNYLETELKYDSTDAYRPSAGSIGQWDWKHRPTSGGGFGGPGGEQSQPYVAADLASAIRKNPHLKVFSANGYFDLATPFFLTEFDLNHMQLPEELRGNVQYSYYPSGHMIYLNVDALHQLRADLEKFIGDAVKR</sequence>
<organism evidence="3 4">
    <name type="scientific">Occallatibacter riparius</name>
    <dbReference type="NCBI Taxonomy" id="1002689"/>
    <lineage>
        <taxon>Bacteria</taxon>
        <taxon>Pseudomonadati</taxon>
        <taxon>Acidobacteriota</taxon>
        <taxon>Terriglobia</taxon>
        <taxon>Terriglobales</taxon>
        <taxon>Acidobacteriaceae</taxon>
        <taxon>Occallatibacter</taxon>
    </lineage>
</organism>
<keyword evidence="4" id="KW-1185">Reference proteome</keyword>
<dbReference type="GO" id="GO:0006508">
    <property type="term" value="P:proteolysis"/>
    <property type="evidence" value="ECO:0007669"/>
    <property type="project" value="InterPro"/>
</dbReference>
<protein>
    <submittedName>
        <fullName evidence="3">Peptidase S10</fullName>
    </submittedName>
</protein>
<evidence type="ECO:0000256" key="2">
    <source>
        <dbReference type="SAM" id="SignalP"/>
    </source>
</evidence>
<reference evidence="3" key="1">
    <citation type="submission" date="2021-04" db="EMBL/GenBank/DDBJ databases">
        <title>Phylogenetic analysis of Acidobacteriaceae.</title>
        <authorList>
            <person name="Qiu L."/>
            <person name="Zhang Q."/>
        </authorList>
    </citation>
    <scope>NUCLEOTIDE SEQUENCE</scope>
    <source>
        <strain evidence="3">DSM 25168</strain>
    </source>
</reference>